<feature type="transmembrane region" description="Helical" evidence="7">
    <location>
        <begin position="43"/>
        <end position="61"/>
    </location>
</feature>
<dbReference type="GO" id="GO:0005886">
    <property type="term" value="C:plasma membrane"/>
    <property type="evidence" value="ECO:0007669"/>
    <property type="project" value="UniProtKB-SubCell"/>
</dbReference>
<feature type="domain" description="Major facilitator superfamily (MFS) profile" evidence="8">
    <location>
        <begin position="7"/>
        <end position="382"/>
    </location>
</feature>
<gene>
    <name evidence="9" type="ORF">MORIYA_1896</name>
</gene>
<comment type="subcellular location">
    <subcellularLocation>
        <location evidence="1">Cell membrane</location>
        <topology evidence="1">Multi-pass membrane protein</topology>
    </subcellularLocation>
</comment>
<accession>A0A330LMZ9</accession>
<evidence type="ECO:0000256" key="3">
    <source>
        <dbReference type="ARBA" id="ARBA00022475"/>
    </source>
</evidence>
<feature type="transmembrane region" description="Helical" evidence="7">
    <location>
        <begin position="98"/>
        <end position="119"/>
    </location>
</feature>
<name>A0A330LMZ9_9GAMM</name>
<keyword evidence="10" id="KW-1185">Reference proteome</keyword>
<dbReference type="Gene3D" id="1.20.1250.20">
    <property type="entry name" value="MFS general substrate transporter like domains"/>
    <property type="match status" value="2"/>
</dbReference>
<feature type="transmembrane region" description="Helical" evidence="7">
    <location>
        <begin position="7"/>
        <end position="31"/>
    </location>
</feature>
<evidence type="ECO:0000256" key="7">
    <source>
        <dbReference type="SAM" id="Phobius"/>
    </source>
</evidence>
<dbReference type="PROSITE" id="PS50850">
    <property type="entry name" value="MFS"/>
    <property type="match status" value="1"/>
</dbReference>
<feature type="transmembrane region" description="Helical" evidence="7">
    <location>
        <begin position="73"/>
        <end position="92"/>
    </location>
</feature>
<dbReference type="InterPro" id="IPR047200">
    <property type="entry name" value="MFS_YcaD-like"/>
</dbReference>
<dbReference type="EMBL" id="LS483250">
    <property type="protein sequence ID" value="SQD78374.1"/>
    <property type="molecule type" value="Genomic_DNA"/>
</dbReference>
<keyword evidence="4 7" id="KW-0812">Transmembrane</keyword>
<reference evidence="10" key="1">
    <citation type="submission" date="2018-05" db="EMBL/GenBank/DDBJ databases">
        <authorList>
            <person name="Cea G.-C."/>
            <person name="William W."/>
        </authorList>
    </citation>
    <scope>NUCLEOTIDE SEQUENCE [LARGE SCALE GENOMIC DNA]</scope>
    <source>
        <strain evidence="10">DB21MT 5</strain>
    </source>
</reference>
<dbReference type="OrthoDB" id="9810614at2"/>
<feature type="transmembrane region" description="Helical" evidence="7">
    <location>
        <begin position="351"/>
        <end position="374"/>
    </location>
</feature>
<proteinExistence type="predicted"/>
<feature type="transmembrane region" description="Helical" evidence="7">
    <location>
        <begin position="233"/>
        <end position="254"/>
    </location>
</feature>
<keyword evidence="2" id="KW-0813">Transport</keyword>
<evidence type="ECO:0000256" key="2">
    <source>
        <dbReference type="ARBA" id="ARBA00022448"/>
    </source>
</evidence>
<evidence type="ECO:0000256" key="5">
    <source>
        <dbReference type="ARBA" id="ARBA00022989"/>
    </source>
</evidence>
<dbReference type="GO" id="GO:0022857">
    <property type="term" value="F:transmembrane transporter activity"/>
    <property type="evidence" value="ECO:0007669"/>
    <property type="project" value="InterPro"/>
</dbReference>
<keyword evidence="3" id="KW-1003">Cell membrane</keyword>
<dbReference type="InterPro" id="IPR005828">
    <property type="entry name" value="MFS_sugar_transport-like"/>
</dbReference>
<dbReference type="SUPFAM" id="SSF103473">
    <property type="entry name" value="MFS general substrate transporter"/>
    <property type="match status" value="1"/>
</dbReference>
<feature type="transmembrane region" description="Helical" evidence="7">
    <location>
        <begin position="131"/>
        <end position="152"/>
    </location>
</feature>
<feature type="transmembrane region" description="Helical" evidence="7">
    <location>
        <begin position="290"/>
        <end position="311"/>
    </location>
</feature>
<feature type="transmembrane region" description="Helical" evidence="7">
    <location>
        <begin position="158"/>
        <end position="178"/>
    </location>
</feature>
<dbReference type="Pfam" id="PF07690">
    <property type="entry name" value="MFS_1"/>
    <property type="match status" value="1"/>
</dbReference>
<sequence>MITTLKPFILLLISGFLLMLGYGLSNILLPVRMQHDGISVENIGIILSMLSVGFLLGAIYSRTLLQRVGHIRIFAMCGSLTSVAILLSGLYPEPLMLAAMRILTGFCIACANATLDSWLSHSATEENRGRILSINQMMIMSALFSGQFLLNVAPVTDVTLFVISGILFSLSITPIVISKQQGPQIEDSQSMSLMTIIKLSPLGVICCFYGGFLYAGLVNMLPIFASDNGIQGFNLSIFMGASIFGAIVFQYPIAYLSDRFDRRKTMIGMVLTIAVLSLLVPQLINSSQFNLTLLTISVVMGLTACLYPISMAETFDKVLREQILAAMGALLVIYALGSILGPNLAAIVMDMFGSAALFAFISITAMTLLALIIGNMFKQPALPRDAQENFIMQTPSGVASELDPRTQYAQPSFEQTSEVEVAISLAAKNPAAAVNMAKSLAIRDPNNASNLAAALSTIDEIDISRLYQSITAAAPEMSIHIAEALTNASPEQADELVDWITTEYPDQFTNIVVAIANSMPDNGIDMIELAAENMVEEYPEELLEMTDQYMTNLSNLLDEMRPVDRTAAASEQTAAELYSRLTDVSPEQSAELALAVSEALPESSNVVAEAYVTNLIEAEQATPGDTTANIETAVNEYVTQIADTIPEYAVDIASTMIGSVPDIASDMVEILQCSDVFDDSDLSMSIKDKPEHDALEAQLQYAVQTQADEMDKNS</sequence>
<dbReference type="PANTHER" id="PTHR23521">
    <property type="entry name" value="TRANSPORTER MFS SUPERFAMILY"/>
    <property type="match status" value="1"/>
</dbReference>
<evidence type="ECO:0000256" key="6">
    <source>
        <dbReference type="ARBA" id="ARBA00023136"/>
    </source>
</evidence>
<feature type="transmembrane region" description="Helical" evidence="7">
    <location>
        <begin position="266"/>
        <end position="284"/>
    </location>
</feature>
<dbReference type="Pfam" id="PF00083">
    <property type="entry name" value="Sugar_tr"/>
    <property type="match status" value="1"/>
</dbReference>
<feature type="transmembrane region" description="Helical" evidence="7">
    <location>
        <begin position="199"/>
        <end position="221"/>
    </location>
</feature>
<dbReference type="CDD" id="cd17477">
    <property type="entry name" value="MFS_YcaD_like"/>
    <property type="match status" value="1"/>
</dbReference>
<feature type="transmembrane region" description="Helical" evidence="7">
    <location>
        <begin position="323"/>
        <end position="345"/>
    </location>
</feature>
<dbReference type="KEGG" id="mya:MORIYA_1896"/>
<dbReference type="Proteomes" id="UP000250163">
    <property type="component" value="Chromosome MORIYA"/>
</dbReference>
<organism evidence="9 10">
    <name type="scientific">Moritella yayanosii</name>
    <dbReference type="NCBI Taxonomy" id="69539"/>
    <lineage>
        <taxon>Bacteria</taxon>
        <taxon>Pseudomonadati</taxon>
        <taxon>Pseudomonadota</taxon>
        <taxon>Gammaproteobacteria</taxon>
        <taxon>Alteromonadales</taxon>
        <taxon>Moritellaceae</taxon>
        <taxon>Moritella</taxon>
    </lineage>
</organism>
<evidence type="ECO:0000256" key="1">
    <source>
        <dbReference type="ARBA" id="ARBA00004651"/>
    </source>
</evidence>
<evidence type="ECO:0000313" key="10">
    <source>
        <dbReference type="Proteomes" id="UP000250163"/>
    </source>
</evidence>
<dbReference type="InterPro" id="IPR036259">
    <property type="entry name" value="MFS_trans_sf"/>
</dbReference>
<evidence type="ECO:0000259" key="8">
    <source>
        <dbReference type="PROSITE" id="PS50850"/>
    </source>
</evidence>
<protein>
    <submittedName>
        <fullName evidence="9">MFS transporter</fullName>
    </submittedName>
</protein>
<keyword evidence="6 7" id="KW-0472">Membrane</keyword>
<keyword evidence="5 7" id="KW-1133">Transmembrane helix</keyword>
<evidence type="ECO:0000313" key="9">
    <source>
        <dbReference type="EMBL" id="SQD78374.1"/>
    </source>
</evidence>
<dbReference type="PANTHER" id="PTHR23521:SF2">
    <property type="entry name" value="TRANSPORTER MFS SUPERFAMILY"/>
    <property type="match status" value="1"/>
</dbReference>
<dbReference type="InterPro" id="IPR011701">
    <property type="entry name" value="MFS"/>
</dbReference>
<dbReference type="AlphaFoldDB" id="A0A330LMZ9"/>
<evidence type="ECO:0000256" key="4">
    <source>
        <dbReference type="ARBA" id="ARBA00022692"/>
    </source>
</evidence>
<dbReference type="InterPro" id="IPR020846">
    <property type="entry name" value="MFS_dom"/>
</dbReference>
<dbReference type="RefSeq" id="WP_112714448.1">
    <property type="nucleotide sequence ID" value="NZ_LS483250.1"/>
</dbReference>